<accession>A0A0K6HQ67</accession>
<feature type="domain" description="FlgD Tudor-like" evidence="8">
    <location>
        <begin position="89"/>
        <end position="217"/>
    </location>
</feature>
<keyword evidence="9" id="KW-0969">Cilium</keyword>
<keyword evidence="3 5" id="KW-1005">Bacterial flagellum biogenesis</keyword>
<evidence type="ECO:0000256" key="1">
    <source>
        <dbReference type="ARBA" id="ARBA00010577"/>
    </source>
</evidence>
<dbReference type="Gene3D" id="2.60.40.4070">
    <property type="match status" value="1"/>
</dbReference>
<name>A0A0K6HQ67_9HYPH</name>
<feature type="region of interest" description="Disordered" evidence="6">
    <location>
        <begin position="1"/>
        <end position="25"/>
    </location>
</feature>
<evidence type="ECO:0000256" key="4">
    <source>
        <dbReference type="ARBA" id="ARBA00024746"/>
    </source>
</evidence>
<proteinExistence type="inferred from homology"/>
<dbReference type="Proteomes" id="UP000183900">
    <property type="component" value="Unassembled WGS sequence"/>
</dbReference>
<sequence length="221" mass="22672">MSISTLNSYSSASSTTTSSSSSSNSLGLTSADFLSLMLQQLQNQNPLDPTDTDTYLDRMVSYASFDTQTAISEQLTSLSANVASVISSSGLGYLGQTVEAYGNTNTLTDGSATWGYTLDQSAESVTISIYDESGTKVWSGEGGTEKGSHSFTWDGTTTSGTQLEDGGVYTISITAKDSSGNEIDGTTTVKGTVTGVDTSGTSSVLKIGGASVLVSNVISIG</sequence>
<comment type="function">
    <text evidence="4 5">Required for flagellar hook formation. May act as a scaffolding protein.</text>
</comment>
<dbReference type="InterPro" id="IPR025965">
    <property type="entry name" value="FlgD/Vpr_Ig-like"/>
</dbReference>
<dbReference type="Pfam" id="PF13860">
    <property type="entry name" value="FlgD_ig"/>
    <property type="match status" value="1"/>
</dbReference>
<feature type="domain" description="FlgD/Vpr Ig-like" evidence="7">
    <location>
        <begin position="102"/>
        <end position="178"/>
    </location>
</feature>
<gene>
    <name evidence="9" type="ORF">Ga0061067_102238</name>
</gene>
<reference evidence="10" key="1">
    <citation type="submission" date="2015-08" db="EMBL/GenBank/DDBJ databases">
        <authorList>
            <person name="Varghese N."/>
        </authorList>
    </citation>
    <scope>NUCLEOTIDE SEQUENCE [LARGE SCALE GENOMIC DNA]</scope>
    <source>
        <strain evidence="10">DSM 23407</strain>
    </source>
</reference>
<dbReference type="InterPro" id="IPR025963">
    <property type="entry name" value="FLgD_Tudor"/>
</dbReference>
<keyword evidence="9" id="KW-0282">Flagellum</keyword>
<protein>
    <recommendedName>
        <fullName evidence="2 5">Basal-body rod modification protein FlgD</fullName>
    </recommendedName>
</protein>
<dbReference type="EMBL" id="CYHE01000002">
    <property type="protein sequence ID" value="CUA93055.1"/>
    <property type="molecule type" value="Genomic_DNA"/>
</dbReference>
<dbReference type="Gene3D" id="2.30.30.910">
    <property type="match status" value="1"/>
</dbReference>
<dbReference type="Pfam" id="PF13861">
    <property type="entry name" value="FLgD_tudor"/>
    <property type="match status" value="1"/>
</dbReference>
<evidence type="ECO:0000313" key="10">
    <source>
        <dbReference type="Proteomes" id="UP000183900"/>
    </source>
</evidence>
<dbReference type="Pfam" id="PF03963">
    <property type="entry name" value="FlgD"/>
    <property type="match status" value="1"/>
</dbReference>
<evidence type="ECO:0000313" key="9">
    <source>
        <dbReference type="EMBL" id="CUA93055.1"/>
    </source>
</evidence>
<keyword evidence="9" id="KW-0966">Cell projection</keyword>
<evidence type="ECO:0000256" key="3">
    <source>
        <dbReference type="ARBA" id="ARBA00022795"/>
    </source>
</evidence>
<dbReference type="RefSeq" id="WP_055454524.1">
    <property type="nucleotide sequence ID" value="NZ_CYHE01000002.1"/>
</dbReference>
<evidence type="ECO:0000256" key="6">
    <source>
        <dbReference type="SAM" id="MobiDB-lite"/>
    </source>
</evidence>
<dbReference type="GO" id="GO:0044781">
    <property type="term" value="P:bacterial-type flagellum organization"/>
    <property type="evidence" value="ECO:0007669"/>
    <property type="project" value="UniProtKB-UniRule"/>
</dbReference>
<evidence type="ECO:0000256" key="5">
    <source>
        <dbReference type="RuleBase" id="RU362076"/>
    </source>
</evidence>
<dbReference type="InterPro" id="IPR005648">
    <property type="entry name" value="FlgD"/>
</dbReference>
<evidence type="ECO:0000259" key="7">
    <source>
        <dbReference type="Pfam" id="PF13860"/>
    </source>
</evidence>
<dbReference type="AlphaFoldDB" id="A0A0K6HQ67"/>
<comment type="similarity">
    <text evidence="1 5">Belongs to the FlgD family.</text>
</comment>
<dbReference type="OrthoDB" id="9785233at2"/>
<keyword evidence="10" id="KW-1185">Reference proteome</keyword>
<evidence type="ECO:0000256" key="2">
    <source>
        <dbReference type="ARBA" id="ARBA00016013"/>
    </source>
</evidence>
<organism evidence="9 10">
    <name type="scientific">Pannonibacter indicus</name>
    <dbReference type="NCBI Taxonomy" id="466044"/>
    <lineage>
        <taxon>Bacteria</taxon>
        <taxon>Pseudomonadati</taxon>
        <taxon>Pseudomonadota</taxon>
        <taxon>Alphaproteobacteria</taxon>
        <taxon>Hyphomicrobiales</taxon>
        <taxon>Stappiaceae</taxon>
        <taxon>Pannonibacter</taxon>
    </lineage>
</organism>
<evidence type="ECO:0000259" key="8">
    <source>
        <dbReference type="Pfam" id="PF13861"/>
    </source>
</evidence>